<dbReference type="EMBL" id="PISP01000001">
    <property type="protein sequence ID" value="PKD45181.1"/>
    <property type="molecule type" value="Genomic_DNA"/>
</dbReference>
<sequence>MTINQKVWLISFIIVLVCILAALLIYIYTGQFVLALFIAPPIIHWILKRRQNRDTGNRF</sequence>
<evidence type="ECO:0000313" key="3">
    <source>
        <dbReference type="Proteomes" id="UP000233398"/>
    </source>
</evidence>
<reference evidence="2 3" key="1">
    <citation type="submission" date="2017-11" db="EMBL/GenBank/DDBJ databases">
        <title>Rhodohalobacter 15182 sp. nov., isolated from a salt lake.</title>
        <authorList>
            <person name="Han S."/>
        </authorList>
    </citation>
    <scope>NUCLEOTIDE SEQUENCE [LARGE SCALE GENOMIC DNA]</scope>
    <source>
        <strain evidence="2 3">15182</strain>
    </source>
</reference>
<evidence type="ECO:0000256" key="1">
    <source>
        <dbReference type="SAM" id="Phobius"/>
    </source>
</evidence>
<feature type="transmembrane region" description="Helical" evidence="1">
    <location>
        <begin position="7"/>
        <end position="26"/>
    </location>
</feature>
<organism evidence="2 3">
    <name type="scientific">Rhodohalobacter barkolensis</name>
    <dbReference type="NCBI Taxonomy" id="2053187"/>
    <lineage>
        <taxon>Bacteria</taxon>
        <taxon>Pseudomonadati</taxon>
        <taxon>Balneolota</taxon>
        <taxon>Balneolia</taxon>
        <taxon>Balneolales</taxon>
        <taxon>Balneolaceae</taxon>
        <taxon>Rhodohalobacter</taxon>
    </lineage>
</organism>
<dbReference type="RefSeq" id="WP_101072736.1">
    <property type="nucleotide sequence ID" value="NZ_PISP01000001.1"/>
</dbReference>
<name>A0A2N0VM16_9BACT</name>
<gene>
    <name evidence="2" type="ORF">CWD77_06960</name>
</gene>
<keyword evidence="3" id="KW-1185">Reference proteome</keyword>
<protein>
    <submittedName>
        <fullName evidence="2">Uncharacterized protein</fullName>
    </submittedName>
</protein>
<dbReference type="OrthoDB" id="1525319at2"/>
<comment type="caution">
    <text evidence="2">The sequence shown here is derived from an EMBL/GenBank/DDBJ whole genome shotgun (WGS) entry which is preliminary data.</text>
</comment>
<keyword evidence="1" id="KW-1133">Transmembrane helix</keyword>
<accession>A0A2N0VM16</accession>
<dbReference type="AlphaFoldDB" id="A0A2N0VM16"/>
<dbReference type="Proteomes" id="UP000233398">
    <property type="component" value="Unassembled WGS sequence"/>
</dbReference>
<keyword evidence="1" id="KW-0472">Membrane</keyword>
<feature type="transmembrane region" description="Helical" evidence="1">
    <location>
        <begin position="32"/>
        <end position="48"/>
    </location>
</feature>
<proteinExistence type="predicted"/>
<keyword evidence="1" id="KW-0812">Transmembrane</keyword>
<evidence type="ECO:0000313" key="2">
    <source>
        <dbReference type="EMBL" id="PKD45181.1"/>
    </source>
</evidence>